<keyword evidence="1" id="KW-0812">Transmembrane</keyword>
<protein>
    <submittedName>
        <fullName evidence="2">Uncharacterized protein</fullName>
    </submittedName>
</protein>
<organism evidence="2">
    <name type="scientific">candidate division WOR-3 bacterium</name>
    <dbReference type="NCBI Taxonomy" id="2052148"/>
    <lineage>
        <taxon>Bacteria</taxon>
        <taxon>Bacteria division WOR-3</taxon>
    </lineage>
</organism>
<dbReference type="AlphaFoldDB" id="A0A7V3PTS4"/>
<keyword evidence="1" id="KW-1133">Transmembrane helix</keyword>
<keyword evidence="1" id="KW-0472">Membrane</keyword>
<reference evidence="2" key="1">
    <citation type="journal article" date="2020" name="mSystems">
        <title>Genome- and Community-Level Interaction Insights into Carbon Utilization and Element Cycling Functions of Hydrothermarchaeota in Hydrothermal Sediment.</title>
        <authorList>
            <person name="Zhou Z."/>
            <person name="Liu Y."/>
            <person name="Xu W."/>
            <person name="Pan J."/>
            <person name="Luo Z.H."/>
            <person name="Li M."/>
        </authorList>
    </citation>
    <scope>NUCLEOTIDE SEQUENCE [LARGE SCALE GENOMIC DNA]</scope>
    <source>
        <strain evidence="2">SpSt-914</strain>
    </source>
</reference>
<comment type="caution">
    <text evidence="2">The sequence shown here is derived from an EMBL/GenBank/DDBJ whole genome shotgun (WGS) entry which is preliminary data.</text>
</comment>
<dbReference type="EMBL" id="DTMZ01000099">
    <property type="protein sequence ID" value="HGD13237.1"/>
    <property type="molecule type" value="Genomic_DNA"/>
</dbReference>
<evidence type="ECO:0000313" key="2">
    <source>
        <dbReference type="EMBL" id="HGD13237.1"/>
    </source>
</evidence>
<sequence length="66" mass="7576">MLDTRFGRILGFIIGIGLLLTAAWLFKIHQPQSDRETIGKVDVEATRELYQERLKQTRVILSQAGY</sequence>
<feature type="transmembrane region" description="Helical" evidence="1">
    <location>
        <begin position="6"/>
        <end position="26"/>
    </location>
</feature>
<name>A0A7V3PTS4_UNCW3</name>
<gene>
    <name evidence="2" type="ORF">ENX16_04075</name>
</gene>
<evidence type="ECO:0000256" key="1">
    <source>
        <dbReference type="SAM" id="Phobius"/>
    </source>
</evidence>
<accession>A0A7V3PTS4</accession>
<proteinExistence type="predicted"/>